<keyword evidence="2" id="KW-1185">Reference proteome</keyword>
<protein>
    <submittedName>
        <fullName evidence="1">Uncharacterized protein</fullName>
    </submittedName>
</protein>
<comment type="caution">
    <text evidence="1">The sequence shown here is derived from an EMBL/GenBank/DDBJ whole genome shotgun (WGS) entry which is preliminary data.</text>
</comment>
<dbReference type="VEuPathDB" id="VectorBase:LDEU004286"/>
<reference evidence="1 2" key="1">
    <citation type="journal article" date="2018" name="Gigascience">
        <title>Genomes of trombidid mites reveal novel predicted allergens and laterally-transferred genes associated with secondary metabolism.</title>
        <authorList>
            <person name="Dong X."/>
            <person name="Chaisiri K."/>
            <person name="Xia D."/>
            <person name="Armstrong S.D."/>
            <person name="Fang Y."/>
            <person name="Donnelly M.J."/>
            <person name="Kadowaki T."/>
            <person name="McGarry J.W."/>
            <person name="Darby A.C."/>
            <person name="Makepeace B.L."/>
        </authorList>
    </citation>
    <scope>NUCLEOTIDE SEQUENCE [LARGE SCALE GENOMIC DNA]</scope>
    <source>
        <strain evidence="1">UoL-UT</strain>
    </source>
</reference>
<organism evidence="1 2">
    <name type="scientific">Leptotrombidium deliense</name>
    <dbReference type="NCBI Taxonomy" id="299467"/>
    <lineage>
        <taxon>Eukaryota</taxon>
        <taxon>Metazoa</taxon>
        <taxon>Ecdysozoa</taxon>
        <taxon>Arthropoda</taxon>
        <taxon>Chelicerata</taxon>
        <taxon>Arachnida</taxon>
        <taxon>Acari</taxon>
        <taxon>Acariformes</taxon>
        <taxon>Trombidiformes</taxon>
        <taxon>Prostigmata</taxon>
        <taxon>Anystina</taxon>
        <taxon>Parasitengona</taxon>
        <taxon>Trombiculoidea</taxon>
        <taxon>Trombiculidae</taxon>
        <taxon>Leptotrombidium</taxon>
    </lineage>
</organism>
<accession>A0A443SJU9</accession>
<proteinExistence type="predicted"/>
<evidence type="ECO:0000313" key="2">
    <source>
        <dbReference type="Proteomes" id="UP000288716"/>
    </source>
</evidence>
<name>A0A443SJU9_9ACAR</name>
<evidence type="ECO:0000313" key="1">
    <source>
        <dbReference type="EMBL" id="RWS27755.1"/>
    </source>
</evidence>
<gene>
    <name evidence="1" type="ORF">B4U80_07829</name>
</gene>
<sequence length="18" mass="2184">MYAIRDRRKIASAQQQFT</sequence>
<dbReference type="Proteomes" id="UP000288716">
    <property type="component" value="Unassembled WGS sequence"/>
</dbReference>
<dbReference type="EMBL" id="NCKV01001800">
    <property type="protein sequence ID" value="RWS27755.1"/>
    <property type="molecule type" value="Genomic_DNA"/>
</dbReference>
<dbReference type="AlphaFoldDB" id="A0A443SJU9"/>